<dbReference type="PANTHER" id="PTHR45846">
    <property type="entry name" value="TRNA-DIHYDROURIDINE(47) SYNTHASE [NAD(P)(+)]-LIKE"/>
    <property type="match status" value="1"/>
</dbReference>
<comment type="catalytic activity">
    <reaction evidence="10">
        <text>a 5,6-dihydrouridine in tRNA + NADP(+) = a uridine in tRNA + NADPH + H(+)</text>
        <dbReference type="Rhea" id="RHEA:23624"/>
        <dbReference type="Rhea" id="RHEA-COMP:13339"/>
        <dbReference type="Rhea" id="RHEA-COMP:13887"/>
        <dbReference type="ChEBI" id="CHEBI:15378"/>
        <dbReference type="ChEBI" id="CHEBI:57783"/>
        <dbReference type="ChEBI" id="CHEBI:58349"/>
        <dbReference type="ChEBI" id="CHEBI:65315"/>
        <dbReference type="ChEBI" id="CHEBI:74443"/>
    </reaction>
</comment>
<dbReference type="GO" id="GO:0050660">
    <property type="term" value="F:flavin adenine dinucleotide binding"/>
    <property type="evidence" value="ECO:0007669"/>
    <property type="project" value="InterPro"/>
</dbReference>
<comment type="cofactor">
    <cofactor evidence="1 12 14">
        <name>FMN</name>
        <dbReference type="ChEBI" id="CHEBI:58210"/>
    </cofactor>
</comment>
<dbReference type="Gene3D" id="1.10.1200.80">
    <property type="entry name" value="Putative flavin oxidoreducatase, domain 2"/>
    <property type="match status" value="1"/>
</dbReference>
<evidence type="ECO:0000256" key="3">
    <source>
        <dbReference type="ARBA" id="ARBA00022555"/>
    </source>
</evidence>
<evidence type="ECO:0000256" key="11">
    <source>
        <dbReference type="ARBA" id="ARBA00048802"/>
    </source>
</evidence>
<sequence>MIFKNDNRPLLALAPMADMTDWAFGQICRQVSGDDFVIFREMVSSEAIVRTNKKTLKMCEFDTNEYPIIQQVFGAYPEVVVNAAKLIVKNYKPDGIDVNMGCPVPKIAGKADCGAALLKDQQRAYEIVKALKNANLGVTISIKTRLGWADNDDILKFAPLMEEAGADFISIHGRTKQEGYTGTADWEKIAQVKKLISIPVFANGDIKNNADIKRCLEITGADGIMIGRGALGNPWIFKGMNREDIPLDELKRVVIEHAKLHIKHYGEKAITTFRKHLAYYFKGMAGMKELRGELVRVKSIEELENIIKKIPG</sequence>
<feature type="binding site" evidence="14">
    <location>
        <position position="172"/>
    </location>
    <ligand>
        <name>FMN</name>
        <dbReference type="ChEBI" id="CHEBI:58210"/>
    </ligand>
</feature>
<dbReference type="EC" id="1.3.1.-" evidence="12"/>
<dbReference type="InterPro" id="IPR024036">
    <property type="entry name" value="tRNA-dHydroUridine_Synthase_C"/>
</dbReference>
<evidence type="ECO:0000256" key="5">
    <source>
        <dbReference type="ARBA" id="ARBA00022643"/>
    </source>
</evidence>
<feature type="binding site" evidence="14">
    <location>
        <position position="143"/>
    </location>
    <ligand>
        <name>FMN</name>
        <dbReference type="ChEBI" id="CHEBI:58210"/>
    </ligand>
</feature>
<dbReference type="Pfam" id="PF01207">
    <property type="entry name" value="Dus"/>
    <property type="match status" value="1"/>
</dbReference>
<reference evidence="17" key="1">
    <citation type="submission" date="2017-09" db="EMBL/GenBank/DDBJ databases">
        <title>Depth-based differentiation of microbial function through sediment-hosted aquifers and enrichment of novel symbionts in the deep terrestrial subsurface.</title>
        <authorList>
            <person name="Probst A.J."/>
            <person name="Ladd B."/>
            <person name="Jarett J.K."/>
            <person name="Geller-Mcgrath D.E."/>
            <person name="Sieber C.M.K."/>
            <person name="Emerson J.B."/>
            <person name="Anantharaman K."/>
            <person name="Thomas B.C."/>
            <person name="Malmstrom R."/>
            <person name="Stieglmeier M."/>
            <person name="Klingl A."/>
            <person name="Woyke T."/>
            <person name="Ryan C.M."/>
            <person name="Banfield J.F."/>
        </authorList>
    </citation>
    <scope>NUCLEOTIDE SEQUENCE [LARGE SCALE GENOMIC DNA]</scope>
</reference>
<dbReference type="Proteomes" id="UP000230852">
    <property type="component" value="Unassembled WGS sequence"/>
</dbReference>
<evidence type="ECO:0000256" key="9">
    <source>
        <dbReference type="ARBA" id="ARBA00023002"/>
    </source>
</evidence>
<keyword evidence="7" id="KW-0521">NADP</keyword>
<feature type="binding site" evidence="14">
    <location>
        <begin position="15"/>
        <end position="17"/>
    </location>
    <ligand>
        <name>FMN</name>
        <dbReference type="ChEBI" id="CHEBI:58210"/>
    </ligand>
</feature>
<keyword evidence="4 12" id="KW-0285">Flavoprotein</keyword>
<dbReference type="AlphaFoldDB" id="A0A2H0TZK6"/>
<evidence type="ECO:0000256" key="10">
    <source>
        <dbReference type="ARBA" id="ARBA00048205"/>
    </source>
</evidence>
<proteinExistence type="inferred from homology"/>
<evidence type="ECO:0000313" key="17">
    <source>
        <dbReference type="Proteomes" id="UP000230852"/>
    </source>
</evidence>
<dbReference type="PANTHER" id="PTHR45846:SF1">
    <property type="entry name" value="TRNA-DIHYDROURIDINE(47) SYNTHASE [NAD(P)(+)]-LIKE"/>
    <property type="match status" value="1"/>
</dbReference>
<keyword evidence="5 12" id="KW-0288">FMN</keyword>
<comment type="similarity">
    <text evidence="12">Belongs to the dus family.</text>
</comment>
<dbReference type="PROSITE" id="PS01136">
    <property type="entry name" value="UPF0034"/>
    <property type="match status" value="1"/>
</dbReference>
<dbReference type="GO" id="GO:0000049">
    <property type="term" value="F:tRNA binding"/>
    <property type="evidence" value="ECO:0007669"/>
    <property type="project" value="UniProtKB-KW"/>
</dbReference>
<evidence type="ECO:0000256" key="7">
    <source>
        <dbReference type="ARBA" id="ARBA00022857"/>
    </source>
</evidence>
<keyword evidence="14" id="KW-0547">Nucleotide-binding</keyword>
<evidence type="ECO:0000256" key="4">
    <source>
        <dbReference type="ARBA" id="ARBA00022630"/>
    </source>
</evidence>
<comment type="caution">
    <text evidence="16">The sequence shown here is derived from an EMBL/GenBank/DDBJ whole genome shotgun (WGS) entry which is preliminary data.</text>
</comment>
<feature type="active site" description="Proton donor" evidence="13">
    <location>
        <position position="102"/>
    </location>
</feature>
<organism evidence="16 17">
    <name type="scientific">Candidatus Magasanikbacteria bacterium CG10_big_fil_rev_8_21_14_0_10_36_16</name>
    <dbReference type="NCBI Taxonomy" id="1974645"/>
    <lineage>
        <taxon>Bacteria</taxon>
        <taxon>Candidatus Magasanikiibacteriota</taxon>
    </lineage>
</organism>
<accession>A0A2H0TZK6</accession>
<evidence type="ECO:0000313" key="16">
    <source>
        <dbReference type="EMBL" id="PIR78658.1"/>
    </source>
</evidence>
<evidence type="ECO:0000256" key="14">
    <source>
        <dbReference type="PIRSR" id="PIRSR006621-2"/>
    </source>
</evidence>
<name>A0A2H0TZK6_9BACT</name>
<keyword evidence="8" id="KW-0694">RNA-binding</keyword>
<dbReference type="EMBL" id="PFBU01000006">
    <property type="protein sequence ID" value="PIR78658.1"/>
    <property type="molecule type" value="Genomic_DNA"/>
</dbReference>
<protein>
    <recommendedName>
        <fullName evidence="12">tRNA-dihydrouridine synthase</fullName>
        <ecNumber evidence="12">1.3.1.-</ecNumber>
    </recommendedName>
</protein>
<dbReference type="PIRSF" id="PIRSF006621">
    <property type="entry name" value="Dus"/>
    <property type="match status" value="1"/>
</dbReference>
<evidence type="ECO:0000256" key="2">
    <source>
        <dbReference type="ARBA" id="ARBA00002790"/>
    </source>
</evidence>
<evidence type="ECO:0000256" key="13">
    <source>
        <dbReference type="PIRSR" id="PIRSR006621-1"/>
    </source>
</evidence>
<dbReference type="Gene3D" id="3.20.20.70">
    <property type="entry name" value="Aldolase class I"/>
    <property type="match status" value="1"/>
</dbReference>
<keyword evidence="9 12" id="KW-0560">Oxidoreductase</keyword>
<feature type="binding site" evidence="14">
    <location>
        <begin position="227"/>
        <end position="228"/>
    </location>
    <ligand>
        <name>FMN</name>
        <dbReference type="ChEBI" id="CHEBI:58210"/>
    </ligand>
</feature>
<dbReference type="InterPro" id="IPR013785">
    <property type="entry name" value="Aldolase_TIM"/>
</dbReference>
<comment type="function">
    <text evidence="2 12">Catalyzes the synthesis of 5,6-dihydrouridine (D), a modified base found in the D-loop of most tRNAs, via the reduction of the C5-C6 double bond in target uridines.</text>
</comment>
<gene>
    <name evidence="16" type="ORF">COU28_00285</name>
</gene>
<feature type="domain" description="DUS-like FMN-binding" evidence="15">
    <location>
        <begin position="13"/>
        <end position="305"/>
    </location>
</feature>
<evidence type="ECO:0000256" key="1">
    <source>
        <dbReference type="ARBA" id="ARBA00001917"/>
    </source>
</evidence>
<dbReference type="InterPro" id="IPR001269">
    <property type="entry name" value="DUS_fam"/>
</dbReference>
<evidence type="ECO:0000256" key="12">
    <source>
        <dbReference type="PIRNR" id="PIRNR006621"/>
    </source>
</evidence>
<evidence type="ECO:0000259" key="15">
    <source>
        <dbReference type="Pfam" id="PF01207"/>
    </source>
</evidence>
<keyword evidence="6 12" id="KW-0819">tRNA processing</keyword>
<dbReference type="InterPro" id="IPR018517">
    <property type="entry name" value="tRNA_hU_synthase_CS"/>
</dbReference>
<keyword evidence="3" id="KW-0820">tRNA-binding</keyword>
<evidence type="ECO:0000256" key="8">
    <source>
        <dbReference type="ARBA" id="ARBA00022884"/>
    </source>
</evidence>
<dbReference type="CDD" id="cd02801">
    <property type="entry name" value="DUS_like_FMN"/>
    <property type="match status" value="1"/>
</dbReference>
<evidence type="ECO:0000256" key="6">
    <source>
        <dbReference type="ARBA" id="ARBA00022694"/>
    </source>
</evidence>
<dbReference type="GO" id="GO:0017150">
    <property type="term" value="F:tRNA dihydrouridine synthase activity"/>
    <property type="evidence" value="ECO:0007669"/>
    <property type="project" value="InterPro"/>
</dbReference>
<comment type="catalytic activity">
    <reaction evidence="11">
        <text>a 5,6-dihydrouridine in tRNA + NAD(+) = a uridine in tRNA + NADH + H(+)</text>
        <dbReference type="Rhea" id="RHEA:54452"/>
        <dbReference type="Rhea" id="RHEA-COMP:13339"/>
        <dbReference type="Rhea" id="RHEA-COMP:13887"/>
        <dbReference type="ChEBI" id="CHEBI:15378"/>
        <dbReference type="ChEBI" id="CHEBI:57540"/>
        <dbReference type="ChEBI" id="CHEBI:57945"/>
        <dbReference type="ChEBI" id="CHEBI:65315"/>
        <dbReference type="ChEBI" id="CHEBI:74443"/>
    </reaction>
</comment>
<dbReference type="InterPro" id="IPR035587">
    <property type="entry name" value="DUS-like_FMN-bd"/>
</dbReference>
<dbReference type="SUPFAM" id="SSF51395">
    <property type="entry name" value="FMN-linked oxidoreductases"/>
    <property type="match status" value="1"/>
</dbReference>
<feature type="binding site" evidence="14">
    <location>
        <position position="71"/>
    </location>
    <ligand>
        <name>FMN</name>
        <dbReference type="ChEBI" id="CHEBI:58210"/>
    </ligand>
</feature>